<dbReference type="OrthoDB" id="5140754at2759"/>
<evidence type="ECO:0000313" key="1">
    <source>
        <dbReference type="EMBL" id="KAG5771237.1"/>
    </source>
</evidence>
<proteinExistence type="predicted"/>
<dbReference type="EMBL" id="JADFTT010000042">
    <property type="protein sequence ID" value="KAG5771237.1"/>
    <property type="molecule type" value="Genomic_DNA"/>
</dbReference>
<reference evidence="1" key="1">
    <citation type="journal article" date="2020" name="bioRxiv">
        <title>Historical genomics reveals the evolutionary mechanisms behind multiple outbreaks of the host-specific coffee wilt pathogen Fusarium xylarioides.</title>
        <authorList>
            <person name="Peck D."/>
            <person name="Nowell R.W."/>
            <person name="Flood J."/>
            <person name="Ryan M.J."/>
            <person name="Barraclough T.G."/>
        </authorList>
    </citation>
    <scope>NUCLEOTIDE SEQUENCE</scope>
    <source>
        <strain evidence="1">IMI 127659i</strain>
    </source>
</reference>
<comment type="caution">
    <text evidence="1">The sequence shown here is derived from an EMBL/GenBank/DDBJ whole genome shotgun (WGS) entry which is preliminary data.</text>
</comment>
<keyword evidence="2" id="KW-1185">Reference proteome</keyword>
<dbReference type="Proteomes" id="UP000750502">
    <property type="component" value="Unassembled WGS sequence"/>
</dbReference>
<protein>
    <submittedName>
        <fullName evidence="1">Uncharacterized protein</fullName>
    </submittedName>
</protein>
<sequence length="109" mass="12613">MVGAVGVPIRNDTEEGEHNQLTWLWEDWEIAIAFKMGGGPCGWGGSFALYSRGEEKKERKWRYGVHDEEWYSDVYDNVEGFLGFYAHFNEQTEDDLKDDISSLEGLTWL</sequence>
<dbReference type="AlphaFoldDB" id="A0A9P7I0C1"/>
<name>A0A9P7I0C1_9HYPO</name>
<organism evidence="1 2">
    <name type="scientific">Fusarium xylarioides</name>
    <dbReference type="NCBI Taxonomy" id="221167"/>
    <lineage>
        <taxon>Eukaryota</taxon>
        <taxon>Fungi</taxon>
        <taxon>Dikarya</taxon>
        <taxon>Ascomycota</taxon>
        <taxon>Pezizomycotina</taxon>
        <taxon>Sordariomycetes</taxon>
        <taxon>Hypocreomycetidae</taxon>
        <taxon>Hypocreales</taxon>
        <taxon>Nectriaceae</taxon>
        <taxon>Fusarium</taxon>
        <taxon>Fusarium fujikuroi species complex</taxon>
    </lineage>
</organism>
<accession>A0A9P7I0C1</accession>
<evidence type="ECO:0000313" key="2">
    <source>
        <dbReference type="Proteomes" id="UP000750502"/>
    </source>
</evidence>
<gene>
    <name evidence="1" type="ORF">H9Q72_002145</name>
</gene>
<reference evidence="1" key="2">
    <citation type="submission" date="2020-10" db="EMBL/GenBank/DDBJ databases">
        <authorList>
            <person name="Peck L.D."/>
            <person name="Nowell R.W."/>
            <person name="Flood J."/>
            <person name="Ryan M.J."/>
            <person name="Barraclough T.G."/>
        </authorList>
    </citation>
    <scope>NUCLEOTIDE SEQUENCE</scope>
    <source>
        <strain evidence="1">IMI 127659i</strain>
    </source>
</reference>